<sequence>MKEEVQNFSLRSYKEVLEGAFQINQAAIDSGRKTYRTNGKLVVPTQNTPGYSNNINNNQGAKILNKNHGVMTDGVTDQPKKPNVVTPTSI</sequence>
<accession>A0AA38G2N7</accession>
<name>A0AA38G2N7_TAXCH</name>
<evidence type="ECO:0000313" key="1">
    <source>
        <dbReference type="EMBL" id="KAH9313793.1"/>
    </source>
</evidence>
<dbReference type="Proteomes" id="UP000824469">
    <property type="component" value="Unassembled WGS sequence"/>
</dbReference>
<feature type="non-terminal residue" evidence="1">
    <location>
        <position position="90"/>
    </location>
</feature>
<dbReference type="AlphaFoldDB" id="A0AA38G2N7"/>
<evidence type="ECO:0000313" key="2">
    <source>
        <dbReference type="Proteomes" id="UP000824469"/>
    </source>
</evidence>
<gene>
    <name evidence="1" type="ORF">KI387_022420</name>
</gene>
<reference evidence="1 2" key="1">
    <citation type="journal article" date="2021" name="Nat. Plants">
        <title>The Taxus genome provides insights into paclitaxel biosynthesis.</title>
        <authorList>
            <person name="Xiong X."/>
            <person name="Gou J."/>
            <person name="Liao Q."/>
            <person name="Li Y."/>
            <person name="Zhou Q."/>
            <person name="Bi G."/>
            <person name="Li C."/>
            <person name="Du R."/>
            <person name="Wang X."/>
            <person name="Sun T."/>
            <person name="Guo L."/>
            <person name="Liang H."/>
            <person name="Lu P."/>
            <person name="Wu Y."/>
            <person name="Zhang Z."/>
            <person name="Ro D.K."/>
            <person name="Shang Y."/>
            <person name="Huang S."/>
            <person name="Yan J."/>
        </authorList>
    </citation>
    <scope>NUCLEOTIDE SEQUENCE [LARGE SCALE GENOMIC DNA]</scope>
    <source>
        <strain evidence="1">Ta-2019</strain>
    </source>
</reference>
<comment type="caution">
    <text evidence="1">The sequence shown here is derived from an EMBL/GenBank/DDBJ whole genome shotgun (WGS) entry which is preliminary data.</text>
</comment>
<protein>
    <submittedName>
        <fullName evidence="1">Uncharacterized protein</fullName>
    </submittedName>
</protein>
<organism evidence="1 2">
    <name type="scientific">Taxus chinensis</name>
    <name type="common">Chinese yew</name>
    <name type="synonym">Taxus wallichiana var. chinensis</name>
    <dbReference type="NCBI Taxonomy" id="29808"/>
    <lineage>
        <taxon>Eukaryota</taxon>
        <taxon>Viridiplantae</taxon>
        <taxon>Streptophyta</taxon>
        <taxon>Embryophyta</taxon>
        <taxon>Tracheophyta</taxon>
        <taxon>Spermatophyta</taxon>
        <taxon>Pinopsida</taxon>
        <taxon>Pinidae</taxon>
        <taxon>Conifers II</taxon>
        <taxon>Cupressales</taxon>
        <taxon>Taxaceae</taxon>
        <taxon>Taxus</taxon>
    </lineage>
</organism>
<dbReference type="EMBL" id="JAHRHJ020000005">
    <property type="protein sequence ID" value="KAH9313793.1"/>
    <property type="molecule type" value="Genomic_DNA"/>
</dbReference>
<proteinExistence type="predicted"/>
<keyword evidence="2" id="KW-1185">Reference proteome</keyword>